<organism evidence="4 5">
    <name type="scientific">Streptomyces similanensis</name>
    <dbReference type="NCBI Taxonomy" id="1274988"/>
    <lineage>
        <taxon>Bacteria</taxon>
        <taxon>Bacillati</taxon>
        <taxon>Actinomycetota</taxon>
        <taxon>Actinomycetes</taxon>
        <taxon>Kitasatosporales</taxon>
        <taxon>Streptomycetaceae</taxon>
        <taxon>Streptomyces</taxon>
    </lineage>
</organism>
<dbReference type="Proteomes" id="UP001500124">
    <property type="component" value="Unassembled WGS sequence"/>
</dbReference>
<dbReference type="InterPro" id="IPR002645">
    <property type="entry name" value="STAS_dom"/>
</dbReference>
<dbReference type="Gene3D" id="3.30.750.24">
    <property type="entry name" value="STAS domain"/>
    <property type="match status" value="1"/>
</dbReference>
<comment type="caution">
    <text evidence="4">The sequence shown here is derived from an EMBL/GenBank/DDBJ whole genome shotgun (WGS) entry which is preliminary data.</text>
</comment>
<evidence type="ECO:0000259" key="3">
    <source>
        <dbReference type="PROSITE" id="PS50801"/>
    </source>
</evidence>
<dbReference type="SUPFAM" id="SSF52091">
    <property type="entry name" value="SpoIIaa-like"/>
    <property type="match status" value="1"/>
</dbReference>
<dbReference type="PANTHER" id="PTHR33495:SF2">
    <property type="entry name" value="ANTI-SIGMA FACTOR ANTAGONIST TM_1081-RELATED"/>
    <property type="match status" value="1"/>
</dbReference>
<dbReference type="EMBL" id="BAABKC010000106">
    <property type="protein sequence ID" value="GAA5073627.1"/>
    <property type="molecule type" value="Genomic_DNA"/>
</dbReference>
<dbReference type="RefSeq" id="WP_345671286.1">
    <property type="nucleotide sequence ID" value="NZ_BAABKC010000106.1"/>
</dbReference>
<reference evidence="5" key="1">
    <citation type="journal article" date="2019" name="Int. J. Syst. Evol. Microbiol.">
        <title>The Global Catalogue of Microorganisms (GCM) 10K type strain sequencing project: providing services to taxonomists for standard genome sequencing and annotation.</title>
        <authorList>
            <consortium name="The Broad Institute Genomics Platform"/>
            <consortium name="The Broad Institute Genome Sequencing Center for Infectious Disease"/>
            <person name="Wu L."/>
            <person name="Ma J."/>
        </authorList>
    </citation>
    <scope>NUCLEOTIDE SEQUENCE [LARGE SCALE GENOMIC DNA]</scope>
    <source>
        <strain evidence="5">JCM 18410</strain>
    </source>
</reference>
<evidence type="ECO:0000256" key="1">
    <source>
        <dbReference type="ARBA" id="ARBA00009013"/>
    </source>
</evidence>
<dbReference type="CDD" id="cd07043">
    <property type="entry name" value="STAS_anti-anti-sigma_factors"/>
    <property type="match status" value="1"/>
</dbReference>
<dbReference type="NCBIfam" id="TIGR00377">
    <property type="entry name" value="ant_ant_sig"/>
    <property type="match status" value="1"/>
</dbReference>
<dbReference type="Pfam" id="PF01740">
    <property type="entry name" value="STAS"/>
    <property type="match status" value="1"/>
</dbReference>
<accession>A0ABP9LA45</accession>
<protein>
    <recommendedName>
        <fullName evidence="2">Anti-sigma factor antagonist</fullName>
    </recommendedName>
</protein>
<keyword evidence="5" id="KW-1185">Reference proteome</keyword>
<evidence type="ECO:0000313" key="4">
    <source>
        <dbReference type="EMBL" id="GAA5073627.1"/>
    </source>
</evidence>
<dbReference type="PANTHER" id="PTHR33495">
    <property type="entry name" value="ANTI-SIGMA FACTOR ANTAGONIST TM_1081-RELATED-RELATED"/>
    <property type="match status" value="1"/>
</dbReference>
<dbReference type="InterPro" id="IPR036513">
    <property type="entry name" value="STAS_dom_sf"/>
</dbReference>
<feature type="domain" description="STAS" evidence="3">
    <location>
        <begin position="19"/>
        <end position="128"/>
    </location>
</feature>
<sequence length="133" mass="14250">MSKSQTRPLLGHIERTIGGATVVTLSGDVGFATRLCLGGRLDALSAVSRPDLVLDLRAVPFIDCAGLGLLCRLRNRVTARGGRLRLVSDSASFRRILRRTGLTGVFQVLPEFTGTPVAERVREERPAVPAAQG</sequence>
<name>A0ABP9LA45_9ACTN</name>
<evidence type="ECO:0000313" key="5">
    <source>
        <dbReference type="Proteomes" id="UP001500124"/>
    </source>
</evidence>
<evidence type="ECO:0000256" key="2">
    <source>
        <dbReference type="RuleBase" id="RU003749"/>
    </source>
</evidence>
<gene>
    <name evidence="4" type="ORF">GCM10023336_61130</name>
</gene>
<dbReference type="InterPro" id="IPR003658">
    <property type="entry name" value="Anti-sigma_ant"/>
</dbReference>
<dbReference type="PROSITE" id="PS50801">
    <property type="entry name" value="STAS"/>
    <property type="match status" value="1"/>
</dbReference>
<comment type="similarity">
    <text evidence="1 2">Belongs to the anti-sigma-factor antagonist family.</text>
</comment>
<proteinExistence type="inferred from homology"/>